<dbReference type="InterPro" id="IPR002136">
    <property type="entry name" value="Ribosomal_uL4"/>
</dbReference>
<dbReference type="NCBIfam" id="TIGR03953">
    <property type="entry name" value="rplD_bact"/>
    <property type="match status" value="1"/>
</dbReference>
<evidence type="ECO:0000256" key="1">
    <source>
        <dbReference type="ARBA" id="ARBA00010528"/>
    </source>
</evidence>
<dbReference type="InterPro" id="IPR023574">
    <property type="entry name" value="Ribosomal_uL4_dom_sf"/>
</dbReference>
<dbReference type="Gene3D" id="3.40.1370.10">
    <property type="match status" value="1"/>
</dbReference>
<comment type="similarity">
    <text evidence="1">Belongs to the universal ribosomal protein uL4 family.</text>
</comment>
<keyword evidence="3" id="KW-0687">Ribonucleoprotein</keyword>
<dbReference type="HAMAP" id="MF_01328_B">
    <property type="entry name" value="Ribosomal_uL4_B"/>
    <property type="match status" value="1"/>
</dbReference>
<keyword evidence="2" id="KW-0689">Ribosomal protein</keyword>
<dbReference type="GO" id="GO:0006412">
    <property type="term" value="P:translation"/>
    <property type="evidence" value="ECO:0007669"/>
    <property type="project" value="InterPro"/>
</dbReference>
<dbReference type="AlphaFoldDB" id="A0A381QEE9"/>
<feature type="region of interest" description="Disordered" evidence="4">
    <location>
        <begin position="45"/>
        <end position="70"/>
    </location>
</feature>
<evidence type="ECO:0000256" key="4">
    <source>
        <dbReference type="SAM" id="MobiDB-lite"/>
    </source>
</evidence>
<name>A0A381QEE9_9ZZZZ</name>
<organism evidence="5">
    <name type="scientific">marine metagenome</name>
    <dbReference type="NCBI Taxonomy" id="408172"/>
    <lineage>
        <taxon>unclassified sequences</taxon>
        <taxon>metagenomes</taxon>
        <taxon>ecological metagenomes</taxon>
    </lineage>
</organism>
<evidence type="ECO:0000256" key="2">
    <source>
        <dbReference type="ARBA" id="ARBA00022980"/>
    </source>
</evidence>
<sequence length="207" mass="23257">MKINIQSIKGDVVDKVNADEKIFKVDLNRSVIRQAVLAEMTNLRQGTHASKNRSAVRGGGKKPFKQKGRGVARAGTIRSPLWKGGGVVFGPEPHSYKHKLPKKMKKLARRSVLSEKLSKGEFMVLDKINIDTKKTSEFVSMLKELKMENKKVTMLVSSFHENLILSSRNVRNVFIEDVKNISVYDLLDSEIIITDKQGLIDLIEVLA</sequence>
<dbReference type="Pfam" id="PF00573">
    <property type="entry name" value="Ribosomal_L4"/>
    <property type="match status" value="1"/>
</dbReference>
<evidence type="ECO:0000256" key="3">
    <source>
        <dbReference type="ARBA" id="ARBA00023274"/>
    </source>
</evidence>
<gene>
    <name evidence="5" type="ORF">METZ01_LOCUS30556</name>
</gene>
<evidence type="ECO:0008006" key="6">
    <source>
        <dbReference type="Google" id="ProtNLM"/>
    </source>
</evidence>
<proteinExistence type="inferred from homology"/>
<protein>
    <recommendedName>
        <fullName evidence="6">50S ribosomal protein L4</fullName>
    </recommendedName>
</protein>
<dbReference type="GO" id="GO:1990904">
    <property type="term" value="C:ribonucleoprotein complex"/>
    <property type="evidence" value="ECO:0007669"/>
    <property type="project" value="UniProtKB-KW"/>
</dbReference>
<dbReference type="GO" id="GO:0005840">
    <property type="term" value="C:ribosome"/>
    <property type="evidence" value="ECO:0007669"/>
    <property type="project" value="UniProtKB-KW"/>
</dbReference>
<dbReference type="GO" id="GO:0003735">
    <property type="term" value="F:structural constituent of ribosome"/>
    <property type="evidence" value="ECO:0007669"/>
    <property type="project" value="InterPro"/>
</dbReference>
<accession>A0A381QEE9</accession>
<evidence type="ECO:0000313" key="5">
    <source>
        <dbReference type="EMBL" id="SUZ77702.1"/>
    </source>
</evidence>
<dbReference type="EMBL" id="UINC01001326">
    <property type="protein sequence ID" value="SUZ77702.1"/>
    <property type="molecule type" value="Genomic_DNA"/>
</dbReference>
<dbReference type="PANTHER" id="PTHR10746:SF6">
    <property type="entry name" value="LARGE RIBOSOMAL SUBUNIT PROTEIN UL4M"/>
    <property type="match status" value="1"/>
</dbReference>
<dbReference type="InterPro" id="IPR013005">
    <property type="entry name" value="Ribosomal_uL4-like"/>
</dbReference>
<reference evidence="5" key="1">
    <citation type="submission" date="2018-05" db="EMBL/GenBank/DDBJ databases">
        <authorList>
            <person name="Lanie J.A."/>
            <person name="Ng W.-L."/>
            <person name="Kazmierczak K.M."/>
            <person name="Andrzejewski T.M."/>
            <person name="Davidsen T.M."/>
            <person name="Wayne K.J."/>
            <person name="Tettelin H."/>
            <person name="Glass J.I."/>
            <person name="Rusch D."/>
            <person name="Podicherti R."/>
            <person name="Tsui H.-C.T."/>
            <person name="Winkler M.E."/>
        </authorList>
    </citation>
    <scope>NUCLEOTIDE SEQUENCE</scope>
</reference>
<dbReference type="PANTHER" id="PTHR10746">
    <property type="entry name" value="50S RIBOSOMAL PROTEIN L4"/>
    <property type="match status" value="1"/>
</dbReference>
<feature type="compositionally biased region" description="Basic residues" evidence="4">
    <location>
        <begin position="59"/>
        <end position="70"/>
    </location>
</feature>
<dbReference type="SUPFAM" id="SSF52166">
    <property type="entry name" value="Ribosomal protein L4"/>
    <property type="match status" value="1"/>
</dbReference>